<evidence type="ECO:0000313" key="1">
    <source>
        <dbReference type="EMBL" id="MDT0593369.1"/>
    </source>
</evidence>
<reference evidence="1 2" key="1">
    <citation type="submission" date="2023-09" db="EMBL/GenBank/DDBJ databases">
        <authorList>
            <person name="Rey-Velasco X."/>
        </authorList>
    </citation>
    <scope>NUCLEOTIDE SEQUENCE [LARGE SCALE GENOMIC DNA]</scope>
    <source>
        <strain evidence="1 2">P117</strain>
    </source>
</reference>
<comment type="caution">
    <text evidence="1">The sequence shown here is derived from an EMBL/GenBank/DDBJ whole genome shotgun (WGS) entry which is preliminary data.</text>
</comment>
<dbReference type="Proteomes" id="UP001253545">
    <property type="component" value="Unassembled WGS sequence"/>
</dbReference>
<dbReference type="EMBL" id="JAVRHX010000001">
    <property type="protein sequence ID" value="MDT0593369.1"/>
    <property type="molecule type" value="Genomic_DNA"/>
</dbReference>
<evidence type="ECO:0000313" key="2">
    <source>
        <dbReference type="Proteomes" id="UP001253545"/>
    </source>
</evidence>
<keyword evidence="2" id="KW-1185">Reference proteome</keyword>
<proteinExistence type="predicted"/>
<accession>A0ABU2ZL66</accession>
<name>A0ABU2ZL66_9ALTE</name>
<gene>
    <name evidence="1" type="ORF">RM552_00760</name>
</gene>
<organism evidence="1 2">
    <name type="scientific">Glaciecola petra</name>
    <dbReference type="NCBI Taxonomy" id="3075602"/>
    <lineage>
        <taxon>Bacteria</taxon>
        <taxon>Pseudomonadati</taxon>
        <taxon>Pseudomonadota</taxon>
        <taxon>Gammaproteobacteria</taxon>
        <taxon>Alteromonadales</taxon>
        <taxon>Alteromonadaceae</taxon>
        <taxon>Glaciecola</taxon>
    </lineage>
</organism>
<protein>
    <submittedName>
        <fullName evidence="1">Uncharacterized protein</fullName>
    </submittedName>
</protein>
<sequence>MNKIIEALNENLKVIYRKAVDADAALNSLQHAGKGKFESIFAAESGFETRSKRFVPYVEELAGEIAKVASAEQDIESAEQDIINEALPNIVKKIELMLNTLKQFKKTLN</sequence>
<dbReference type="RefSeq" id="WP_311366890.1">
    <property type="nucleotide sequence ID" value="NZ_JAVRHX010000001.1"/>
</dbReference>